<dbReference type="EMBL" id="DYUK01000042">
    <property type="protein sequence ID" value="HJG79162.1"/>
    <property type="molecule type" value="Genomic_DNA"/>
</dbReference>
<evidence type="ECO:0000313" key="3">
    <source>
        <dbReference type="EMBL" id="HJG79162.1"/>
    </source>
</evidence>
<reference evidence="3" key="1">
    <citation type="journal article" date="2021" name="PeerJ">
        <title>Extensive microbial diversity within the chicken gut microbiome revealed by metagenomics and culture.</title>
        <authorList>
            <person name="Gilroy R."/>
            <person name="Ravi A."/>
            <person name="Getino M."/>
            <person name="Pursley I."/>
            <person name="Horton D.L."/>
            <person name="Alikhan N.F."/>
            <person name="Baker D."/>
            <person name="Gharbi K."/>
            <person name="Hall N."/>
            <person name="Watson M."/>
            <person name="Adriaenssens E.M."/>
            <person name="Foster-Nyarko E."/>
            <person name="Jarju S."/>
            <person name="Secka A."/>
            <person name="Antonio M."/>
            <person name="Oren A."/>
            <person name="Chaudhuri R.R."/>
            <person name="La Ragione R."/>
            <person name="Hildebrand F."/>
            <person name="Pallen M.J."/>
        </authorList>
    </citation>
    <scope>NUCLEOTIDE SEQUENCE</scope>
    <source>
        <strain evidence="3">ChiGjej5B5-7349</strain>
    </source>
</reference>
<dbReference type="GO" id="GO:0005886">
    <property type="term" value="C:plasma membrane"/>
    <property type="evidence" value="ECO:0007669"/>
    <property type="project" value="TreeGrafter"/>
</dbReference>
<feature type="transmembrane region" description="Helical" evidence="2">
    <location>
        <begin position="279"/>
        <end position="297"/>
    </location>
</feature>
<dbReference type="Proteomes" id="UP000784435">
    <property type="component" value="Unassembled WGS sequence"/>
</dbReference>
<name>A0A921MBV4_9MICO</name>
<feature type="compositionally biased region" description="Polar residues" evidence="1">
    <location>
        <begin position="1"/>
        <end position="11"/>
    </location>
</feature>
<keyword evidence="2" id="KW-1133">Transmembrane helix</keyword>
<dbReference type="AlphaFoldDB" id="A0A921MBV4"/>
<feature type="transmembrane region" description="Helical" evidence="2">
    <location>
        <begin position="79"/>
        <end position="101"/>
    </location>
</feature>
<evidence type="ECO:0000256" key="2">
    <source>
        <dbReference type="SAM" id="Phobius"/>
    </source>
</evidence>
<feature type="region of interest" description="Disordered" evidence="1">
    <location>
        <begin position="1"/>
        <end position="23"/>
    </location>
</feature>
<protein>
    <submittedName>
        <fullName evidence="3">TIGR00366 family protein</fullName>
    </submittedName>
</protein>
<keyword evidence="2" id="KW-0472">Membrane</keyword>
<organism evidence="3 4">
    <name type="scientific">Brevibacterium senegalense</name>
    <dbReference type="NCBI Taxonomy" id="1033736"/>
    <lineage>
        <taxon>Bacteria</taxon>
        <taxon>Bacillati</taxon>
        <taxon>Actinomycetota</taxon>
        <taxon>Actinomycetes</taxon>
        <taxon>Micrococcales</taxon>
        <taxon>Brevibacteriaceae</taxon>
        <taxon>Brevibacterium</taxon>
    </lineage>
</organism>
<feature type="transmembrane region" description="Helical" evidence="2">
    <location>
        <begin position="121"/>
        <end position="149"/>
    </location>
</feature>
<feature type="transmembrane region" description="Helical" evidence="2">
    <location>
        <begin position="340"/>
        <end position="364"/>
    </location>
</feature>
<evidence type="ECO:0000256" key="1">
    <source>
        <dbReference type="SAM" id="MobiDB-lite"/>
    </source>
</evidence>
<keyword evidence="2" id="KW-0812">Transmembrane</keyword>
<feature type="transmembrane region" description="Helical" evidence="2">
    <location>
        <begin position="161"/>
        <end position="180"/>
    </location>
</feature>
<evidence type="ECO:0000313" key="4">
    <source>
        <dbReference type="Proteomes" id="UP000784435"/>
    </source>
</evidence>
<accession>A0A921MBV4</accession>
<dbReference type="Pfam" id="PF02667">
    <property type="entry name" value="SCFA_trans"/>
    <property type="match status" value="1"/>
</dbReference>
<proteinExistence type="predicted"/>
<gene>
    <name evidence="3" type="ORF">K8V08_01985</name>
</gene>
<feature type="transmembrane region" description="Helical" evidence="2">
    <location>
        <begin position="370"/>
        <end position="391"/>
    </location>
</feature>
<comment type="caution">
    <text evidence="3">The sequence shown here is derived from an EMBL/GenBank/DDBJ whole genome shotgun (WGS) entry which is preliminary data.</text>
</comment>
<feature type="transmembrane region" description="Helical" evidence="2">
    <location>
        <begin position="47"/>
        <end position="67"/>
    </location>
</feature>
<feature type="compositionally biased region" description="Basic and acidic residues" evidence="1">
    <location>
        <begin position="12"/>
        <end position="23"/>
    </location>
</feature>
<dbReference type="InterPro" id="IPR006160">
    <property type="entry name" value="SCFA_transpt_AtoE"/>
</dbReference>
<sequence length="477" mass="50096">MSNLNGENAPSRTDERPVEADGRRGLSLRTVTGPFSRFVERWMPAPLIFAAALTVIVAVMALGLTPATPVDVLSGWGDGLAGLLAFTTQMCLILLLGHALANTAPVRKGLIALGRLPRTAYQAYAWVTFVACASSMLTWGLALVVGGLLSREVAVQMRKRGVEVHFPLLVACAYTAMSVWSMGYSSSPPLAAATPDSFIVDTLGSTIPVSDTLGTAWNLIGMVIVVPLLTIIMPTLRPRRGEALIQLPRDLADGAGDEQIAHIDEEDSSPAARMDSSRIVPLGLGLAVTAYIVWYFASNGFALTLDIVNWTFLALLLLLSRSTVELGELVKRAAATVGDILIQFPLYAGIMGIMVSSGLGAVISDFFVNISTPATFGAITFVSAALLNIAIPSAGGQFAVQGPVMLEASQALNVDPAIATMAIAYGDGITNMIQPLFALPLLAIANCRLRDIVGYTSASMLVSGTVLIGVIIVAGLL</sequence>
<feature type="transmembrane region" description="Helical" evidence="2">
    <location>
        <begin position="216"/>
        <end position="236"/>
    </location>
</feature>
<dbReference type="PANTHER" id="PTHR41983:SF2">
    <property type="entry name" value="SHORT-CHAIN FATTY ACID TRANSPORTER-RELATED"/>
    <property type="match status" value="1"/>
</dbReference>
<dbReference type="PANTHER" id="PTHR41983">
    <property type="entry name" value="SHORT-CHAIN FATTY ACID TRANSPORTER-RELATED"/>
    <property type="match status" value="1"/>
</dbReference>
<reference evidence="3" key="2">
    <citation type="submission" date="2021-09" db="EMBL/GenBank/DDBJ databases">
        <authorList>
            <person name="Gilroy R."/>
        </authorList>
    </citation>
    <scope>NUCLEOTIDE SEQUENCE</scope>
    <source>
        <strain evidence="3">ChiGjej5B5-7349</strain>
    </source>
</reference>
<feature type="transmembrane region" description="Helical" evidence="2">
    <location>
        <begin position="452"/>
        <end position="476"/>
    </location>
</feature>